<feature type="compositionally biased region" description="Basic and acidic residues" evidence="1">
    <location>
        <begin position="1"/>
        <end position="28"/>
    </location>
</feature>
<proteinExistence type="predicted"/>
<evidence type="ECO:0000256" key="1">
    <source>
        <dbReference type="SAM" id="MobiDB-lite"/>
    </source>
</evidence>
<organism evidence="2 3">
    <name type="scientific">Fimbriimonas ginsengisoli</name>
    <dbReference type="NCBI Taxonomy" id="1005039"/>
    <lineage>
        <taxon>Bacteria</taxon>
        <taxon>Bacillati</taxon>
        <taxon>Armatimonadota</taxon>
        <taxon>Fimbriimonadia</taxon>
        <taxon>Fimbriimonadales</taxon>
        <taxon>Fimbriimonadaceae</taxon>
        <taxon>Fimbriimonas</taxon>
    </lineage>
</organism>
<evidence type="ECO:0000313" key="3">
    <source>
        <dbReference type="Proteomes" id="UP000727962"/>
    </source>
</evidence>
<feature type="compositionally biased region" description="Basic and acidic residues" evidence="1">
    <location>
        <begin position="37"/>
        <end position="53"/>
    </location>
</feature>
<name>A0A931PUB2_FIMGI</name>
<protein>
    <submittedName>
        <fullName evidence="2">Uncharacterized protein</fullName>
    </submittedName>
</protein>
<dbReference type="AlphaFoldDB" id="A0A931PUB2"/>
<accession>A0A931PUB2</accession>
<evidence type="ECO:0000313" key="2">
    <source>
        <dbReference type="EMBL" id="MBI1757244.1"/>
    </source>
</evidence>
<dbReference type="EMBL" id="JACOSL010000057">
    <property type="protein sequence ID" value="MBI1757244.1"/>
    <property type="molecule type" value="Genomic_DNA"/>
</dbReference>
<sequence>MRKQEPEDRPIRLKRKEITLPDGRKLYVYEESDDDPTDKPTPDTNDKREPSNG</sequence>
<comment type="caution">
    <text evidence="2">The sequence shown here is derived from an EMBL/GenBank/DDBJ whole genome shotgun (WGS) entry which is preliminary data.</text>
</comment>
<feature type="region of interest" description="Disordered" evidence="1">
    <location>
        <begin position="1"/>
        <end position="53"/>
    </location>
</feature>
<gene>
    <name evidence="2" type="ORF">HYR64_09080</name>
</gene>
<dbReference type="Proteomes" id="UP000727962">
    <property type="component" value="Unassembled WGS sequence"/>
</dbReference>
<reference evidence="2" key="1">
    <citation type="submission" date="2020-07" db="EMBL/GenBank/DDBJ databases">
        <title>Huge and variable diversity of episymbiotic CPR bacteria and DPANN archaea in groundwater ecosystems.</title>
        <authorList>
            <person name="He C.Y."/>
            <person name="Keren R."/>
            <person name="Whittaker M."/>
            <person name="Farag I.F."/>
            <person name="Doudna J."/>
            <person name="Cate J.H.D."/>
            <person name="Banfield J.F."/>
        </authorList>
    </citation>
    <scope>NUCLEOTIDE SEQUENCE</scope>
    <source>
        <strain evidence="2">NC_groundwater_17_Pr7_B-0.1um_64_12</strain>
    </source>
</reference>